<organism evidence="1 2">
    <name type="scientific">SAR324 cluster bacterium</name>
    <dbReference type="NCBI Taxonomy" id="2024889"/>
    <lineage>
        <taxon>Bacteria</taxon>
        <taxon>Deltaproteobacteria</taxon>
        <taxon>SAR324 cluster</taxon>
    </lineage>
</organism>
<protein>
    <submittedName>
        <fullName evidence="1">Uncharacterized protein</fullName>
    </submittedName>
</protein>
<proteinExistence type="predicted"/>
<dbReference type="Proteomes" id="UP000524246">
    <property type="component" value="Unassembled WGS sequence"/>
</dbReference>
<gene>
    <name evidence="1" type="ORF">GYA55_06975</name>
</gene>
<evidence type="ECO:0000313" key="2">
    <source>
        <dbReference type="Proteomes" id="UP000524246"/>
    </source>
</evidence>
<reference evidence="1 2" key="1">
    <citation type="journal article" date="2020" name="Biotechnol. Biofuels">
        <title>New insights from the biogas microbiome by comprehensive genome-resolved metagenomics of nearly 1600 species originating from multiple anaerobic digesters.</title>
        <authorList>
            <person name="Campanaro S."/>
            <person name="Treu L."/>
            <person name="Rodriguez-R L.M."/>
            <person name="Kovalovszki A."/>
            <person name="Ziels R.M."/>
            <person name="Maus I."/>
            <person name="Zhu X."/>
            <person name="Kougias P.G."/>
            <person name="Basile A."/>
            <person name="Luo G."/>
            <person name="Schluter A."/>
            <person name="Konstantinidis K.T."/>
            <person name="Angelidaki I."/>
        </authorList>
    </citation>
    <scope>NUCLEOTIDE SEQUENCE [LARGE SCALE GENOMIC DNA]</scope>
    <source>
        <strain evidence="1">AS27yjCOA_65</strain>
    </source>
</reference>
<evidence type="ECO:0000313" key="1">
    <source>
        <dbReference type="EMBL" id="NMC62898.1"/>
    </source>
</evidence>
<accession>A0A7X9FS53</accession>
<dbReference type="AlphaFoldDB" id="A0A7X9FS53"/>
<name>A0A7X9FS53_9DELT</name>
<comment type="caution">
    <text evidence="1">The sequence shown here is derived from an EMBL/GenBank/DDBJ whole genome shotgun (WGS) entry which is preliminary data.</text>
</comment>
<sequence length="632" mass="68147">MVGPVQIKNAKTALSSSRELSLQRTGLGRVTDPKMLADAVQVRKSEQLNTAIQETVSELCQQGNDLRRLVGIMLSSGISPVLKQCPVIIERCTNNRLLDTLSSGIGRCLHGRTVLTPTLYQLGSKLELGRDLWDENNPVQVAPFAAQLIAGTGRTAEVIIVNTLETDPKKALILRRSVRLNANGQIEEEDRKILSGKANDAIKAAVPQVRSAIQAIPAAEHAPTPVVLLSSRSDPALSRSVQSLATKGFAFSAEYVPPGAAIDRYIAAGVLSRSYSVDLNSEKLTEIAGRSLLVNGSITRITLSREVSAEELGEIEVDKTDKRRIVSVGGRKNPEKFIDGNGTIYVRCFDYPFVGNEHDISETIITMIPHAVAGQNESSLTPLSLHLSAFGYEDVPNIVFWQPLQSIGKVGGLDLITDSPEAIAHIAVQTQLPEAARGVRRADALWGIHPSEGASQMAVFPSNAPNAFFSPLNPHTVVFQNKLLRGYSIPPYRVGIHEETHLIDAATGWGLSGGALETLHSDLVKKNSKLFAYINENKFIPGTVGGGHSAQNSAELLSSLTNSLVILGDSRDLWDTKLKSMPVDVREDYKKALKALLKNIEAVAKTPEGVKIGITAQNEAASLIRSALEIMG</sequence>
<dbReference type="EMBL" id="JAAZON010000306">
    <property type="protein sequence ID" value="NMC62898.1"/>
    <property type="molecule type" value="Genomic_DNA"/>
</dbReference>